<protein>
    <submittedName>
        <fullName evidence="1">Uncharacterized protein</fullName>
    </submittedName>
</protein>
<sequence>MFNFPTEDIVKAFEAFSEAINQLAADIVDAWEAVTVTVSAVLDDDALWPNRYGMPPKKYGQSLQKHSKKSFNQYDYIPIMAKNLPYQRRAF</sequence>
<proteinExistence type="predicted"/>
<reference evidence="2" key="1">
    <citation type="submission" date="2018-12" db="EMBL/GenBank/DDBJ databases">
        <title>Dusodibacter welbiota gen. nov., sp. nov., isolated from human faeces and emended description of the Oscillibacter genus.</title>
        <authorList>
            <person name="Le Roy T."/>
            <person name="Van der Smissen P."/>
            <person name="Delzenne N."/>
            <person name="Muccioli G."/>
            <person name="Collet J.F."/>
            <person name="Cani P.D."/>
        </authorList>
    </citation>
    <scope>NUCLEOTIDE SEQUENCE [LARGE SCALE GENOMIC DNA]</scope>
    <source>
        <strain evidence="2">J115</strain>
    </source>
</reference>
<dbReference type="KEGG" id="obj:EIO64_04375"/>
<gene>
    <name evidence="1" type="ORF">EIO64_04375</name>
</gene>
<accession>A0A4D7AI90</accession>
<evidence type="ECO:0000313" key="2">
    <source>
        <dbReference type="Proteomes" id="UP000298642"/>
    </source>
</evidence>
<name>A0A4D7AI90_9FIRM</name>
<dbReference type="RefSeq" id="WP_136890842.1">
    <property type="nucleotide sequence ID" value="NZ_CP034413.3"/>
</dbReference>
<organism evidence="1 2">
    <name type="scientific">Dysosmobacter welbionis</name>
    <dbReference type="NCBI Taxonomy" id="2093857"/>
    <lineage>
        <taxon>Bacteria</taxon>
        <taxon>Bacillati</taxon>
        <taxon>Bacillota</taxon>
        <taxon>Clostridia</taxon>
        <taxon>Eubacteriales</taxon>
        <taxon>Oscillospiraceae</taxon>
        <taxon>Dysosmobacter</taxon>
    </lineage>
</organism>
<evidence type="ECO:0000313" key="1">
    <source>
        <dbReference type="EMBL" id="QCI58549.1"/>
    </source>
</evidence>
<dbReference type="AlphaFoldDB" id="A0A4D7AI90"/>
<keyword evidence="2" id="KW-1185">Reference proteome</keyword>
<dbReference type="EMBL" id="CP034413">
    <property type="protein sequence ID" value="QCI58549.1"/>
    <property type="molecule type" value="Genomic_DNA"/>
</dbReference>
<dbReference type="Proteomes" id="UP000298642">
    <property type="component" value="Chromosome"/>
</dbReference>